<dbReference type="Proteomes" id="UP000295293">
    <property type="component" value="Unassembled WGS sequence"/>
</dbReference>
<keyword evidence="1" id="KW-0812">Transmembrane</keyword>
<organism evidence="2 3">
    <name type="scientific">Tahibacter aquaticus</name>
    <dbReference type="NCBI Taxonomy" id="520092"/>
    <lineage>
        <taxon>Bacteria</taxon>
        <taxon>Pseudomonadati</taxon>
        <taxon>Pseudomonadota</taxon>
        <taxon>Gammaproteobacteria</taxon>
        <taxon>Lysobacterales</taxon>
        <taxon>Rhodanobacteraceae</taxon>
        <taxon>Tahibacter</taxon>
    </lineage>
</organism>
<feature type="transmembrane region" description="Helical" evidence="1">
    <location>
        <begin position="81"/>
        <end position="103"/>
    </location>
</feature>
<keyword evidence="3" id="KW-1185">Reference proteome</keyword>
<proteinExistence type="predicted"/>
<dbReference type="AlphaFoldDB" id="A0A4R6Z4B7"/>
<protein>
    <submittedName>
        <fullName evidence="2">Uncharacterized protein</fullName>
    </submittedName>
</protein>
<name>A0A4R6Z4B7_9GAMM</name>
<evidence type="ECO:0000256" key="1">
    <source>
        <dbReference type="SAM" id="Phobius"/>
    </source>
</evidence>
<feature type="transmembrane region" description="Helical" evidence="1">
    <location>
        <begin position="57"/>
        <end position="75"/>
    </location>
</feature>
<dbReference type="OrthoDB" id="5954762at2"/>
<comment type="caution">
    <text evidence="2">The sequence shown here is derived from an EMBL/GenBank/DDBJ whole genome shotgun (WGS) entry which is preliminary data.</text>
</comment>
<keyword evidence="1" id="KW-0472">Membrane</keyword>
<sequence>MEHQDLVPIVLFGCITYVIKLIVEARMRVLLLRAGGSDELLRSLLDSDVSRRRHSSLRSGITLVAVALGFAFIQGRGWDEINAGTIAILAGAVGLGNLAYFLVSQRLR</sequence>
<reference evidence="2 3" key="1">
    <citation type="submission" date="2019-03" db="EMBL/GenBank/DDBJ databases">
        <title>Genomic Encyclopedia of Type Strains, Phase IV (KMG-IV): sequencing the most valuable type-strain genomes for metagenomic binning, comparative biology and taxonomic classification.</title>
        <authorList>
            <person name="Goeker M."/>
        </authorList>
    </citation>
    <scope>NUCLEOTIDE SEQUENCE [LARGE SCALE GENOMIC DNA]</scope>
    <source>
        <strain evidence="2 3">DSM 21667</strain>
    </source>
</reference>
<feature type="transmembrane region" description="Helical" evidence="1">
    <location>
        <begin position="6"/>
        <end position="23"/>
    </location>
</feature>
<keyword evidence="1" id="KW-1133">Transmembrane helix</keyword>
<evidence type="ECO:0000313" key="2">
    <source>
        <dbReference type="EMBL" id="TDR46502.1"/>
    </source>
</evidence>
<dbReference type="RefSeq" id="WP_133817642.1">
    <property type="nucleotide sequence ID" value="NZ_SNZH01000003.1"/>
</dbReference>
<accession>A0A4R6Z4B7</accession>
<gene>
    <name evidence="2" type="ORF">DFR29_10333</name>
</gene>
<evidence type="ECO:0000313" key="3">
    <source>
        <dbReference type="Proteomes" id="UP000295293"/>
    </source>
</evidence>
<dbReference type="EMBL" id="SNZH01000003">
    <property type="protein sequence ID" value="TDR46502.1"/>
    <property type="molecule type" value="Genomic_DNA"/>
</dbReference>